<dbReference type="InterPro" id="IPR003656">
    <property type="entry name" value="Znf_BED"/>
</dbReference>
<dbReference type="PRINTS" id="PR00328">
    <property type="entry name" value="SAR1GTPBP"/>
</dbReference>
<keyword evidence="6 14" id="KW-0547">Nucleotide-binding</keyword>
<feature type="binding site" evidence="14">
    <location>
        <begin position="146"/>
        <end position="149"/>
    </location>
    <ligand>
        <name>GTP</name>
        <dbReference type="ChEBI" id="CHEBI:37565"/>
    </ligand>
</feature>
<feature type="domain" description="BED-type" evidence="17">
    <location>
        <begin position="23"/>
        <end position="80"/>
    </location>
</feature>
<keyword evidence="11" id="KW-0333">Golgi apparatus</keyword>
<evidence type="ECO:0000256" key="9">
    <source>
        <dbReference type="ARBA" id="ARBA00022892"/>
    </source>
</evidence>
<dbReference type="AlphaFoldDB" id="A0A8J4VHR0"/>
<dbReference type="GO" id="GO:0016192">
    <property type="term" value="P:vesicle-mediated transport"/>
    <property type="evidence" value="ECO:0007669"/>
    <property type="project" value="UniProtKB-KW"/>
</dbReference>
<feature type="region of interest" description="Disordered" evidence="16">
    <location>
        <begin position="1"/>
        <end position="23"/>
    </location>
</feature>
<evidence type="ECO:0000256" key="11">
    <source>
        <dbReference type="ARBA" id="ARBA00023034"/>
    </source>
</evidence>
<dbReference type="InterPro" id="IPR024156">
    <property type="entry name" value="Small_GTPase_ARF"/>
</dbReference>
<dbReference type="Pfam" id="PF00025">
    <property type="entry name" value="Arf"/>
    <property type="match status" value="1"/>
</dbReference>
<dbReference type="PANTHER" id="PTHR11711">
    <property type="entry name" value="ADP RIBOSYLATION FACTOR-RELATED"/>
    <property type="match status" value="1"/>
</dbReference>
<evidence type="ECO:0000256" key="3">
    <source>
        <dbReference type="ARBA" id="ARBA00022448"/>
    </source>
</evidence>
<keyword evidence="5" id="KW-0479">Metal-binding</keyword>
<keyword evidence="3" id="KW-0813">Transport</keyword>
<dbReference type="InterPro" id="IPR006689">
    <property type="entry name" value="Small_GTPase_ARF/SAR"/>
</dbReference>
<evidence type="ECO:0000256" key="6">
    <source>
        <dbReference type="ARBA" id="ARBA00022741"/>
    </source>
</evidence>
<dbReference type="EMBL" id="JRKL02003077">
    <property type="protein sequence ID" value="KAF3956485.1"/>
    <property type="molecule type" value="Genomic_DNA"/>
</dbReference>
<keyword evidence="7 15" id="KW-0863">Zinc-finger</keyword>
<evidence type="ECO:0000313" key="19">
    <source>
        <dbReference type="Proteomes" id="UP000737018"/>
    </source>
</evidence>
<evidence type="ECO:0000256" key="16">
    <source>
        <dbReference type="SAM" id="MobiDB-lite"/>
    </source>
</evidence>
<dbReference type="SMART" id="SM00177">
    <property type="entry name" value="ARF"/>
    <property type="match status" value="1"/>
</dbReference>
<dbReference type="GO" id="GO:0016004">
    <property type="term" value="F:phospholipase activator activity"/>
    <property type="evidence" value="ECO:0007669"/>
    <property type="project" value="UniProtKB-ARBA"/>
</dbReference>
<dbReference type="PROSITE" id="PS50808">
    <property type="entry name" value="ZF_BED"/>
    <property type="match status" value="1"/>
</dbReference>
<evidence type="ECO:0000313" key="18">
    <source>
        <dbReference type="EMBL" id="KAF3956485.1"/>
    </source>
</evidence>
<dbReference type="PROSITE" id="PS51417">
    <property type="entry name" value="ARF"/>
    <property type="match status" value="1"/>
</dbReference>
<dbReference type="GO" id="GO:0003677">
    <property type="term" value="F:DNA binding"/>
    <property type="evidence" value="ECO:0007669"/>
    <property type="project" value="InterPro"/>
</dbReference>
<gene>
    <name evidence="18" type="ORF">CMV_018392</name>
</gene>
<protein>
    <recommendedName>
        <fullName evidence="17">BED-type domain-containing protein</fullName>
    </recommendedName>
</protein>
<reference evidence="18" key="1">
    <citation type="submission" date="2020-03" db="EMBL/GenBank/DDBJ databases">
        <title>Castanea mollissima Vanexum genome sequencing.</title>
        <authorList>
            <person name="Staton M."/>
        </authorList>
    </citation>
    <scope>NUCLEOTIDE SEQUENCE</scope>
    <source>
        <tissue evidence="18">Leaf</tissue>
    </source>
</reference>
<evidence type="ECO:0000256" key="2">
    <source>
        <dbReference type="ARBA" id="ARBA00010290"/>
    </source>
</evidence>
<evidence type="ECO:0000256" key="7">
    <source>
        <dbReference type="ARBA" id="ARBA00022771"/>
    </source>
</evidence>
<evidence type="ECO:0000256" key="15">
    <source>
        <dbReference type="PROSITE-ProRule" id="PRU00027"/>
    </source>
</evidence>
<name>A0A8J4VHR0_9ROSI</name>
<evidence type="ECO:0000256" key="13">
    <source>
        <dbReference type="ARBA" id="ARBA00023288"/>
    </source>
</evidence>
<evidence type="ECO:0000256" key="4">
    <source>
        <dbReference type="ARBA" id="ARBA00022707"/>
    </source>
</evidence>
<dbReference type="InterPro" id="IPR027417">
    <property type="entry name" value="P-loop_NTPase"/>
</dbReference>
<dbReference type="SUPFAM" id="SSF57667">
    <property type="entry name" value="beta-beta-alpha zinc fingers"/>
    <property type="match status" value="1"/>
</dbReference>
<keyword evidence="13" id="KW-0449">Lipoprotein</keyword>
<dbReference type="FunFam" id="3.40.50.300:FF:003500">
    <property type="entry name" value="ADP-ribosylation factor 1"/>
    <property type="match status" value="1"/>
</dbReference>
<evidence type="ECO:0000256" key="10">
    <source>
        <dbReference type="ARBA" id="ARBA00022927"/>
    </source>
</evidence>
<dbReference type="GO" id="GO:0015031">
    <property type="term" value="P:protein transport"/>
    <property type="evidence" value="ECO:0007669"/>
    <property type="project" value="UniProtKB-KW"/>
</dbReference>
<dbReference type="Pfam" id="PF02892">
    <property type="entry name" value="zf-BED"/>
    <property type="match status" value="1"/>
</dbReference>
<feature type="compositionally biased region" description="Acidic residues" evidence="16">
    <location>
        <begin position="1"/>
        <end position="11"/>
    </location>
</feature>
<keyword evidence="12 14" id="KW-0342">GTP-binding</keyword>
<dbReference type="GO" id="GO:0005794">
    <property type="term" value="C:Golgi apparatus"/>
    <property type="evidence" value="ECO:0007669"/>
    <property type="project" value="UniProtKB-SubCell"/>
</dbReference>
<proteinExistence type="inferred from homology"/>
<dbReference type="GO" id="GO:0008270">
    <property type="term" value="F:zinc ion binding"/>
    <property type="evidence" value="ECO:0007669"/>
    <property type="project" value="UniProtKB-KW"/>
</dbReference>
<keyword evidence="9" id="KW-0931">ER-Golgi transport</keyword>
<accession>A0A8J4VHR0</accession>
<keyword evidence="4" id="KW-0519">Myristate</keyword>
<dbReference type="Proteomes" id="UP000737018">
    <property type="component" value="Unassembled WGS sequence"/>
</dbReference>
<evidence type="ECO:0000259" key="17">
    <source>
        <dbReference type="PROSITE" id="PS50808"/>
    </source>
</evidence>
<dbReference type="Gene3D" id="3.40.50.300">
    <property type="entry name" value="P-loop containing nucleotide triphosphate hydrolases"/>
    <property type="match status" value="1"/>
</dbReference>
<evidence type="ECO:0000256" key="14">
    <source>
        <dbReference type="PIRSR" id="PIRSR606689-1"/>
    </source>
</evidence>
<dbReference type="OrthoDB" id="2011769at2759"/>
<dbReference type="GO" id="GO:0005525">
    <property type="term" value="F:GTP binding"/>
    <property type="evidence" value="ECO:0007669"/>
    <property type="project" value="UniProtKB-KW"/>
</dbReference>
<keyword evidence="19" id="KW-1185">Reference proteome</keyword>
<comment type="caution">
    <text evidence="18">The sequence shown here is derived from an EMBL/GenBank/DDBJ whole genome shotgun (WGS) entry which is preliminary data.</text>
</comment>
<keyword evidence="10" id="KW-0653">Protein transport</keyword>
<sequence>MSITEGMDEYEQTISSGSKRSRGRTSEVWNDFEILPLYEDGHRKVKCRKCTNILTADKENGTSNLHSHAKKCHQENDSGPYHPSLDRVILRLQIRPLWGQYFQNTQGLIFVVDSNDSDHVVEARDKLHRMLNEDELREVVLLVFANKQDLPNAMNAAKITDKLGLHSLRQRHWYIQSTCAIQGKGCTRD</sequence>
<comment type="subcellular location">
    <subcellularLocation>
        <location evidence="1">Golgi apparatus</location>
    </subcellularLocation>
</comment>
<dbReference type="InterPro" id="IPR036236">
    <property type="entry name" value="Znf_C2H2_sf"/>
</dbReference>
<comment type="similarity">
    <text evidence="2">Belongs to the small GTPase superfamily. Arf family.</text>
</comment>
<evidence type="ECO:0000256" key="1">
    <source>
        <dbReference type="ARBA" id="ARBA00004555"/>
    </source>
</evidence>
<dbReference type="SUPFAM" id="SSF52540">
    <property type="entry name" value="P-loop containing nucleoside triphosphate hydrolases"/>
    <property type="match status" value="1"/>
</dbReference>
<evidence type="ECO:0000256" key="12">
    <source>
        <dbReference type="ARBA" id="ARBA00023134"/>
    </source>
</evidence>
<keyword evidence="8" id="KW-0862">Zinc</keyword>
<dbReference type="GO" id="GO:0003924">
    <property type="term" value="F:GTPase activity"/>
    <property type="evidence" value="ECO:0007669"/>
    <property type="project" value="InterPro"/>
</dbReference>
<evidence type="ECO:0000256" key="5">
    <source>
        <dbReference type="ARBA" id="ARBA00022723"/>
    </source>
</evidence>
<feature type="region of interest" description="Disordered" evidence="16">
    <location>
        <begin position="59"/>
        <end position="79"/>
    </location>
</feature>
<evidence type="ECO:0000256" key="8">
    <source>
        <dbReference type="ARBA" id="ARBA00022833"/>
    </source>
</evidence>
<organism evidence="18 19">
    <name type="scientific">Castanea mollissima</name>
    <name type="common">Chinese chestnut</name>
    <dbReference type="NCBI Taxonomy" id="60419"/>
    <lineage>
        <taxon>Eukaryota</taxon>
        <taxon>Viridiplantae</taxon>
        <taxon>Streptophyta</taxon>
        <taxon>Embryophyta</taxon>
        <taxon>Tracheophyta</taxon>
        <taxon>Spermatophyta</taxon>
        <taxon>Magnoliopsida</taxon>
        <taxon>eudicotyledons</taxon>
        <taxon>Gunneridae</taxon>
        <taxon>Pentapetalae</taxon>
        <taxon>rosids</taxon>
        <taxon>fabids</taxon>
        <taxon>Fagales</taxon>
        <taxon>Fagaceae</taxon>
        <taxon>Castanea</taxon>
    </lineage>
</organism>
<dbReference type="SMART" id="SM00614">
    <property type="entry name" value="ZnF_BED"/>
    <property type="match status" value="1"/>
</dbReference>